<proteinExistence type="predicted"/>
<dbReference type="GO" id="GO:0005886">
    <property type="term" value="C:plasma membrane"/>
    <property type="evidence" value="ECO:0007669"/>
    <property type="project" value="TreeGrafter"/>
</dbReference>
<sequence length="432" mass="49649">MSLGLWGRLIVVGIGFSFVLVAVIIVVCFVHPCCYGFRCLERVANKKKYASGDVIRFENGKKLGDAKLGQCHWPTKNDYIIYETGKNGLQEKKVDETCNYQTKERDINLKYAPFSVNPSVAKAEKLSESTLKVKLSYKMLNGDNLSGRLAVHLLEANSLPYREYFTSLEPYIVLDVISNRWPFQKNEKIVQSVQSRVIRHTFNPKFDQTFLFDAKKCDIKDWCLKFTLFDQDRLTRQTPICERKIYLRDVKNLMMEPEVVLVTHLQEIKRNQGELLFGITYLPTAQRLSISIMKASCLKFLSVVQSVNEFNPYVRVLMLNSQGKCIKKKKTSFKVADENPVFNETLAFDLPVSNLEHVVFLLVLCSKILGKRSSSDGSITDAEAERPQKDIKDSVLGVIVIGRNVRCSKARDHWLMVMQNPRKIISVWHRFR</sequence>
<keyword evidence="1" id="KW-1133">Transmembrane helix</keyword>
<dbReference type="GO" id="GO:0030276">
    <property type="term" value="F:clathrin binding"/>
    <property type="evidence" value="ECO:0007669"/>
    <property type="project" value="TreeGrafter"/>
</dbReference>
<dbReference type="EMBL" id="JARGDH010000001">
    <property type="protein sequence ID" value="KAL0281181.1"/>
    <property type="molecule type" value="Genomic_DNA"/>
</dbReference>
<gene>
    <name evidence="3" type="ORF">PYX00_002243</name>
</gene>
<keyword evidence="1" id="KW-0812">Transmembrane</keyword>
<dbReference type="CDD" id="cd00276">
    <property type="entry name" value="C2B_Synaptotagmin"/>
    <property type="match status" value="1"/>
</dbReference>
<dbReference type="GO" id="GO:0005509">
    <property type="term" value="F:calcium ion binding"/>
    <property type="evidence" value="ECO:0007669"/>
    <property type="project" value="TreeGrafter"/>
</dbReference>
<dbReference type="GO" id="GO:0070382">
    <property type="term" value="C:exocytic vesicle"/>
    <property type="evidence" value="ECO:0007669"/>
    <property type="project" value="TreeGrafter"/>
</dbReference>
<dbReference type="GO" id="GO:0001786">
    <property type="term" value="F:phosphatidylserine binding"/>
    <property type="evidence" value="ECO:0007669"/>
    <property type="project" value="TreeGrafter"/>
</dbReference>
<dbReference type="InterPro" id="IPR000008">
    <property type="entry name" value="C2_dom"/>
</dbReference>
<dbReference type="GO" id="GO:0000149">
    <property type="term" value="F:SNARE binding"/>
    <property type="evidence" value="ECO:0007669"/>
    <property type="project" value="TreeGrafter"/>
</dbReference>
<evidence type="ECO:0000259" key="2">
    <source>
        <dbReference type="PROSITE" id="PS50004"/>
    </source>
</evidence>
<keyword evidence="1" id="KW-0472">Membrane</keyword>
<accession>A0AAW2IG01</accession>
<feature type="transmembrane region" description="Helical" evidence="1">
    <location>
        <begin position="9"/>
        <end position="32"/>
    </location>
</feature>
<dbReference type="SMART" id="SM00239">
    <property type="entry name" value="C2"/>
    <property type="match status" value="2"/>
</dbReference>
<comment type="caution">
    <text evidence="3">The sequence shown here is derived from an EMBL/GenBank/DDBJ whole genome shotgun (WGS) entry which is preliminary data.</text>
</comment>
<feature type="domain" description="C2" evidence="2">
    <location>
        <begin position="271"/>
        <end position="396"/>
    </location>
</feature>
<dbReference type="Gene3D" id="2.60.40.150">
    <property type="entry name" value="C2 domain"/>
    <property type="match status" value="2"/>
</dbReference>
<dbReference type="InterPro" id="IPR035892">
    <property type="entry name" value="C2_domain_sf"/>
</dbReference>
<protein>
    <recommendedName>
        <fullName evidence="2">C2 domain-containing protein</fullName>
    </recommendedName>
</protein>
<dbReference type="EMBL" id="JARGDH010000001">
    <property type="protein sequence ID" value="KAL0281182.1"/>
    <property type="molecule type" value="Genomic_DNA"/>
</dbReference>
<organism evidence="3">
    <name type="scientific">Menopon gallinae</name>
    <name type="common">poultry shaft louse</name>
    <dbReference type="NCBI Taxonomy" id="328185"/>
    <lineage>
        <taxon>Eukaryota</taxon>
        <taxon>Metazoa</taxon>
        <taxon>Ecdysozoa</taxon>
        <taxon>Arthropoda</taxon>
        <taxon>Hexapoda</taxon>
        <taxon>Insecta</taxon>
        <taxon>Pterygota</taxon>
        <taxon>Neoptera</taxon>
        <taxon>Paraneoptera</taxon>
        <taxon>Psocodea</taxon>
        <taxon>Troctomorpha</taxon>
        <taxon>Phthiraptera</taxon>
        <taxon>Amblycera</taxon>
        <taxon>Menoponidae</taxon>
        <taxon>Menopon</taxon>
    </lineage>
</organism>
<feature type="domain" description="C2" evidence="2">
    <location>
        <begin position="127"/>
        <end position="263"/>
    </location>
</feature>
<evidence type="ECO:0000256" key="1">
    <source>
        <dbReference type="SAM" id="Phobius"/>
    </source>
</evidence>
<name>A0AAW2IG01_9NEOP</name>
<dbReference type="GO" id="GO:0017156">
    <property type="term" value="P:calcium-ion regulated exocytosis"/>
    <property type="evidence" value="ECO:0007669"/>
    <property type="project" value="TreeGrafter"/>
</dbReference>
<dbReference type="PANTHER" id="PTHR10024">
    <property type="entry name" value="SYNAPTOTAGMIN"/>
    <property type="match status" value="1"/>
</dbReference>
<dbReference type="SUPFAM" id="SSF49562">
    <property type="entry name" value="C2 domain (Calcium/lipid-binding domain, CaLB)"/>
    <property type="match status" value="2"/>
</dbReference>
<dbReference type="AlphaFoldDB" id="A0AAW2IG01"/>
<evidence type="ECO:0000313" key="3">
    <source>
        <dbReference type="EMBL" id="KAL0281180.1"/>
    </source>
</evidence>
<reference evidence="3" key="1">
    <citation type="journal article" date="2024" name="Gigascience">
        <title>Chromosome-level genome of the poultry shaft louse Menopon gallinae provides insight into the host-switching and adaptive evolution of parasitic lice.</title>
        <authorList>
            <person name="Xu Y."/>
            <person name="Ma L."/>
            <person name="Liu S."/>
            <person name="Liang Y."/>
            <person name="Liu Q."/>
            <person name="He Z."/>
            <person name="Tian L."/>
            <person name="Duan Y."/>
            <person name="Cai W."/>
            <person name="Li H."/>
            <person name="Song F."/>
        </authorList>
    </citation>
    <scope>NUCLEOTIDE SEQUENCE</scope>
    <source>
        <strain evidence="3">Cailab_2023a</strain>
    </source>
</reference>
<dbReference type="PROSITE" id="PS50004">
    <property type="entry name" value="C2"/>
    <property type="match status" value="2"/>
</dbReference>
<dbReference type="Pfam" id="PF00168">
    <property type="entry name" value="C2"/>
    <property type="match status" value="2"/>
</dbReference>
<dbReference type="EMBL" id="JARGDH010000001">
    <property type="protein sequence ID" value="KAL0281180.1"/>
    <property type="molecule type" value="Genomic_DNA"/>
</dbReference>
<dbReference type="GO" id="GO:0005544">
    <property type="term" value="F:calcium-dependent phospholipid binding"/>
    <property type="evidence" value="ECO:0007669"/>
    <property type="project" value="TreeGrafter"/>
</dbReference>